<sequence>MIAKYISGCTTWTKCPPARLPEYAFTGRSNVGKSSLINAMTGINKLAKISSTPGKTQIINHFLIDNSWYLADLPGYGYARISKKTREKWTPMMREFLRRRDNLMTTFVLIDSRLEPQKIDIEFIDWLGENNIPLALVFTKADKCTRNELKRNVDTVLKKLSENWEELPAHVITSSETGAGIEDLLQYIAEVNQLWVPRT</sequence>
<dbReference type="InterPro" id="IPR027417">
    <property type="entry name" value="P-loop_NTPase"/>
</dbReference>
<evidence type="ECO:0000256" key="7">
    <source>
        <dbReference type="ARBA" id="ARBA00023134"/>
    </source>
</evidence>
<keyword evidence="6" id="KW-0460">Magnesium</keyword>
<evidence type="ECO:0000256" key="1">
    <source>
        <dbReference type="ARBA" id="ARBA00001946"/>
    </source>
</evidence>
<dbReference type="Gene3D" id="3.40.50.300">
    <property type="entry name" value="P-loop containing nucleotide triphosphate hydrolases"/>
    <property type="match status" value="1"/>
</dbReference>
<keyword evidence="5" id="KW-0547">Nucleotide-binding</keyword>
<comment type="similarity">
    <text evidence="2">Belongs to the TRAFAC class TrmE-Era-EngA-EngB-Septin-like GTPase superfamily. EngB GTPase family.</text>
</comment>
<dbReference type="NCBIfam" id="TIGR03598">
    <property type="entry name" value="GTPase_YsxC"/>
    <property type="match status" value="1"/>
</dbReference>
<accession>A0A644XHF4</accession>
<dbReference type="GO" id="GO:0046872">
    <property type="term" value="F:metal ion binding"/>
    <property type="evidence" value="ECO:0007669"/>
    <property type="project" value="UniProtKB-KW"/>
</dbReference>
<keyword evidence="7" id="KW-0342">GTP-binding</keyword>
<dbReference type="EMBL" id="VSSQ01002433">
    <property type="protein sequence ID" value="MPM15377.1"/>
    <property type="molecule type" value="Genomic_DNA"/>
</dbReference>
<dbReference type="PROSITE" id="PS51706">
    <property type="entry name" value="G_ENGB"/>
    <property type="match status" value="1"/>
</dbReference>
<dbReference type="InterPro" id="IPR006073">
    <property type="entry name" value="GTP-bd"/>
</dbReference>
<dbReference type="InterPro" id="IPR030393">
    <property type="entry name" value="G_ENGB_dom"/>
</dbReference>
<evidence type="ECO:0000259" key="10">
    <source>
        <dbReference type="PROSITE" id="PS51706"/>
    </source>
</evidence>
<keyword evidence="4" id="KW-0479">Metal-binding</keyword>
<feature type="domain" description="EngB-type G" evidence="10">
    <location>
        <begin position="19"/>
        <end position="194"/>
    </location>
</feature>
<evidence type="ECO:0000313" key="11">
    <source>
        <dbReference type="EMBL" id="MPM15377.1"/>
    </source>
</evidence>
<evidence type="ECO:0000256" key="6">
    <source>
        <dbReference type="ARBA" id="ARBA00022842"/>
    </source>
</evidence>
<evidence type="ECO:0000256" key="5">
    <source>
        <dbReference type="ARBA" id="ARBA00022741"/>
    </source>
</evidence>
<keyword evidence="9" id="KW-0131">Cell cycle</keyword>
<keyword evidence="3" id="KW-0132">Cell division</keyword>
<dbReference type="GO" id="GO:0000917">
    <property type="term" value="P:division septum assembly"/>
    <property type="evidence" value="ECO:0007669"/>
    <property type="project" value="UniProtKB-KW"/>
</dbReference>
<comment type="caution">
    <text evidence="11">The sequence shown here is derived from an EMBL/GenBank/DDBJ whole genome shotgun (WGS) entry which is preliminary data.</text>
</comment>
<organism evidence="11">
    <name type="scientific">bioreactor metagenome</name>
    <dbReference type="NCBI Taxonomy" id="1076179"/>
    <lineage>
        <taxon>unclassified sequences</taxon>
        <taxon>metagenomes</taxon>
        <taxon>ecological metagenomes</taxon>
    </lineage>
</organism>
<evidence type="ECO:0000256" key="4">
    <source>
        <dbReference type="ARBA" id="ARBA00022723"/>
    </source>
</evidence>
<dbReference type="SUPFAM" id="SSF52540">
    <property type="entry name" value="P-loop containing nucleoside triphosphate hydrolases"/>
    <property type="match status" value="1"/>
</dbReference>
<reference evidence="11" key="1">
    <citation type="submission" date="2019-08" db="EMBL/GenBank/DDBJ databases">
        <authorList>
            <person name="Kucharzyk K."/>
            <person name="Murdoch R.W."/>
            <person name="Higgins S."/>
            <person name="Loffler F."/>
        </authorList>
    </citation>
    <scope>NUCLEOTIDE SEQUENCE</scope>
</reference>
<evidence type="ECO:0000256" key="9">
    <source>
        <dbReference type="ARBA" id="ARBA00023306"/>
    </source>
</evidence>
<dbReference type="HAMAP" id="MF_00321">
    <property type="entry name" value="GTPase_EngB"/>
    <property type="match status" value="1"/>
</dbReference>
<dbReference type="PANTHER" id="PTHR11649:SF13">
    <property type="entry name" value="ENGB-TYPE G DOMAIN-CONTAINING PROTEIN"/>
    <property type="match status" value="1"/>
</dbReference>
<proteinExistence type="inferred from homology"/>
<evidence type="ECO:0000256" key="2">
    <source>
        <dbReference type="ARBA" id="ARBA00009638"/>
    </source>
</evidence>
<gene>
    <name evidence="11" type="primary">engB_16</name>
    <name evidence="11" type="ORF">SDC9_61746</name>
</gene>
<keyword evidence="8" id="KW-0717">Septation</keyword>
<dbReference type="AlphaFoldDB" id="A0A644XHF4"/>
<evidence type="ECO:0000256" key="3">
    <source>
        <dbReference type="ARBA" id="ARBA00022618"/>
    </source>
</evidence>
<dbReference type="PANTHER" id="PTHR11649">
    <property type="entry name" value="MSS1/TRME-RELATED GTP-BINDING PROTEIN"/>
    <property type="match status" value="1"/>
</dbReference>
<dbReference type="InterPro" id="IPR019987">
    <property type="entry name" value="GTP-bd_ribosome_bio_YsxC"/>
</dbReference>
<dbReference type="GO" id="GO:0005525">
    <property type="term" value="F:GTP binding"/>
    <property type="evidence" value="ECO:0007669"/>
    <property type="project" value="UniProtKB-KW"/>
</dbReference>
<dbReference type="CDD" id="cd01876">
    <property type="entry name" value="YihA_EngB"/>
    <property type="match status" value="1"/>
</dbReference>
<protein>
    <submittedName>
        <fullName evidence="11">Putative GTP-binding protein EngB</fullName>
    </submittedName>
</protein>
<name>A0A644XHF4_9ZZZZ</name>
<comment type="cofactor">
    <cofactor evidence="1">
        <name>Mg(2+)</name>
        <dbReference type="ChEBI" id="CHEBI:18420"/>
    </cofactor>
</comment>
<dbReference type="Pfam" id="PF01926">
    <property type="entry name" value="MMR_HSR1"/>
    <property type="match status" value="1"/>
</dbReference>
<evidence type="ECO:0000256" key="8">
    <source>
        <dbReference type="ARBA" id="ARBA00023210"/>
    </source>
</evidence>